<evidence type="ECO:0000256" key="1">
    <source>
        <dbReference type="SAM" id="MobiDB-lite"/>
    </source>
</evidence>
<evidence type="ECO:0000256" key="2">
    <source>
        <dbReference type="SAM" id="Phobius"/>
    </source>
</evidence>
<organism evidence="3 4">
    <name type="scientific">Candidatus Spechtbacteria bacterium SB0662_bin_43</name>
    <dbReference type="NCBI Taxonomy" id="2604897"/>
    <lineage>
        <taxon>Bacteria</taxon>
        <taxon>Candidatus Spechtiibacteriota</taxon>
    </lineage>
</organism>
<accession>A0A845DLI1</accession>
<feature type="compositionally biased region" description="Basic and acidic residues" evidence="1">
    <location>
        <begin position="11"/>
        <end position="20"/>
    </location>
</feature>
<sequence length="139" mass="15663">METPQPTNEHTQQDDTIQDKEENFMHTVNGISRFSKEKKRKILLIGATLLSIALLTAVIVLVYHTLVSDSSDSTQQPSSPQIDKDDTDNTKDPDSKKEKHNEKKDNEPITITPIIVENPSKKSPSSSKFPPYLKYLKGK</sequence>
<gene>
    <name evidence="3" type="ORF">F4X82_01535</name>
</gene>
<feature type="compositionally biased region" description="Low complexity" evidence="1">
    <location>
        <begin position="121"/>
        <end position="131"/>
    </location>
</feature>
<feature type="compositionally biased region" description="Polar residues" evidence="1">
    <location>
        <begin position="1"/>
        <end position="10"/>
    </location>
</feature>
<comment type="caution">
    <text evidence="3">The sequence shown here is derived from an EMBL/GenBank/DDBJ whole genome shotgun (WGS) entry which is preliminary data.</text>
</comment>
<protein>
    <submittedName>
        <fullName evidence="3">Uncharacterized protein</fullName>
    </submittedName>
</protein>
<keyword evidence="2" id="KW-0812">Transmembrane</keyword>
<evidence type="ECO:0000313" key="4">
    <source>
        <dbReference type="Proteomes" id="UP000449092"/>
    </source>
</evidence>
<evidence type="ECO:0000313" key="3">
    <source>
        <dbReference type="EMBL" id="MYE38183.1"/>
    </source>
</evidence>
<dbReference type="AlphaFoldDB" id="A0A845DLI1"/>
<feature type="compositionally biased region" description="Basic and acidic residues" evidence="1">
    <location>
        <begin position="82"/>
        <end position="107"/>
    </location>
</feature>
<keyword evidence="2" id="KW-0472">Membrane</keyword>
<feature type="region of interest" description="Disordered" evidence="1">
    <location>
        <begin position="69"/>
        <end position="139"/>
    </location>
</feature>
<reference evidence="3 4" key="1">
    <citation type="submission" date="2019-09" db="EMBL/GenBank/DDBJ databases">
        <title>Characterisation of the sponge microbiome using genome-centric metagenomics.</title>
        <authorList>
            <person name="Engelberts J.P."/>
            <person name="Robbins S.J."/>
            <person name="De Goeij J.M."/>
            <person name="Aranda M."/>
            <person name="Bell S.C."/>
            <person name="Webster N.S."/>
        </authorList>
    </citation>
    <scope>NUCLEOTIDE SEQUENCE [LARGE SCALE GENOMIC DNA]</scope>
    <source>
        <strain evidence="3">SB0662_bin_43</strain>
    </source>
</reference>
<keyword evidence="2" id="KW-1133">Transmembrane helix</keyword>
<feature type="region of interest" description="Disordered" evidence="1">
    <location>
        <begin position="1"/>
        <end position="20"/>
    </location>
</feature>
<feature type="compositionally biased region" description="Low complexity" evidence="1">
    <location>
        <begin position="69"/>
        <end position="81"/>
    </location>
</feature>
<feature type="transmembrane region" description="Helical" evidence="2">
    <location>
        <begin position="42"/>
        <end position="66"/>
    </location>
</feature>
<name>A0A845DLI1_9BACT</name>
<dbReference type="Proteomes" id="UP000449092">
    <property type="component" value="Unassembled WGS sequence"/>
</dbReference>
<dbReference type="EMBL" id="VXOY01000011">
    <property type="protein sequence ID" value="MYE38183.1"/>
    <property type="molecule type" value="Genomic_DNA"/>
</dbReference>
<proteinExistence type="predicted"/>